<dbReference type="AlphaFoldDB" id="A0A1U8KHF3"/>
<accession>A0A1U8KHF3</accession>
<reference evidence="2" key="2">
    <citation type="submission" date="2025-08" db="UniProtKB">
        <authorList>
            <consortium name="RefSeq"/>
        </authorList>
    </citation>
    <scope>IDENTIFICATION</scope>
</reference>
<organism evidence="1 2">
    <name type="scientific">Gossypium hirsutum</name>
    <name type="common">Upland cotton</name>
    <name type="synonym">Gossypium mexicanum</name>
    <dbReference type="NCBI Taxonomy" id="3635"/>
    <lineage>
        <taxon>Eukaryota</taxon>
        <taxon>Viridiplantae</taxon>
        <taxon>Streptophyta</taxon>
        <taxon>Embryophyta</taxon>
        <taxon>Tracheophyta</taxon>
        <taxon>Spermatophyta</taxon>
        <taxon>Magnoliopsida</taxon>
        <taxon>eudicotyledons</taxon>
        <taxon>Gunneridae</taxon>
        <taxon>Pentapetalae</taxon>
        <taxon>rosids</taxon>
        <taxon>malvids</taxon>
        <taxon>Malvales</taxon>
        <taxon>Malvaceae</taxon>
        <taxon>Malvoideae</taxon>
        <taxon>Gossypium</taxon>
    </lineage>
</organism>
<dbReference type="RefSeq" id="XP_016701885.1">
    <property type="nucleotide sequence ID" value="XM_016846396.2"/>
</dbReference>
<name>A0A1U8KHF3_GOSHI</name>
<proteinExistence type="predicted"/>
<keyword evidence="1" id="KW-1185">Reference proteome</keyword>
<dbReference type="PaxDb" id="3635-A0A1U8KHF3"/>
<reference evidence="1" key="1">
    <citation type="journal article" date="2020" name="Nat. Genet.">
        <title>Genomic diversifications of five Gossypium allopolyploid species and their impact on cotton improvement.</title>
        <authorList>
            <person name="Chen Z.J."/>
            <person name="Sreedasyam A."/>
            <person name="Ando A."/>
            <person name="Song Q."/>
            <person name="De Santiago L.M."/>
            <person name="Hulse-Kemp A.M."/>
            <person name="Ding M."/>
            <person name="Ye W."/>
            <person name="Kirkbride R.C."/>
            <person name="Jenkins J."/>
            <person name="Plott C."/>
            <person name="Lovell J."/>
            <person name="Lin Y.M."/>
            <person name="Vaughn R."/>
            <person name="Liu B."/>
            <person name="Simpson S."/>
            <person name="Scheffler B.E."/>
            <person name="Wen L."/>
            <person name="Saski C.A."/>
            <person name="Grover C.E."/>
            <person name="Hu G."/>
            <person name="Conover J.L."/>
            <person name="Carlson J.W."/>
            <person name="Shu S."/>
            <person name="Boston L.B."/>
            <person name="Williams M."/>
            <person name="Peterson D.G."/>
            <person name="McGee K."/>
            <person name="Jones D.C."/>
            <person name="Wendel J.F."/>
            <person name="Stelly D.M."/>
            <person name="Grimwood J."/>
            <person name="Schmutz J."/>
        </authorList>
    </citation>
    <scope>NUCLEOTIDE SEQUENCE [LARGE SCALE GENOMIC DNA]</scope>
    <source>
        <strain evidence="1">cv. TM-1</strain>
    </source>
</reference>
<gene>
    <name evidence="2" type="primary">LOC107917008</name>
</gene>
<dbReference type="GeneID" id="107917008"/>
<dbReference type="Proteomes" id="UP000818029">
    <property type="component" value="Chromosome A01"/>
</dbReference>
<evidence type="ECO:0000313" key="2">
    <source>
        <dbReference type="RefSeq" id="XP_016701885.1"/>
    </source>
</evidence>
<evidence type="ECO:0000313" key="1">
    <source>
        <dbReference type="Proteomes" id="UP000818029"/>
    </source>
</evidence>
<protein>
    <submittedName>
        <fullName evidence="2">Uncharacterized protein</fullName>
    </submittedName>
</protein>
<sequence length="126" mass="14626">MPVVSICMPVHFQSPDASIEVDLEETLWRRPPCLEIPIRADQIAHMAQIKIWTTSVLLFNTVPVNHSIYSDCKMFWGHANSNSAHVSLLTAQSRKRWSLFSWPCMHLWQMSLLVTRFVFKFARVGR</sequence>
<dbReference type="KEGG" id="ghi:107917008"/>